<dbReference type="InterPro" id="IPR023155">
    <property type="entry name" value="Cyt_c-552/4"/>
</dbReference>
<feature type="domain" description="Cytochrome c-552/4" evidence="5">
    <location>
        <begin position="78"/>
        <end position="106"/>
    </location>
</feature>
<dbReference type="InterPro" id="IPR051829">
    <property type="entry name" value="Multiheme_Cytochr_ET"/>
</dbReference>
<dbReference type="InterPro" id="IPR036280">
    <property type="entry name" value="Multihaem_cyt_sf"/>
</dbReference>
<feature type="domain" description="Doubled CXXCH motif" evidence="4">
    <location>
        <begin position="368"/>
        <end position="398"/>
    </location>
</feature>
<evidence type="ECO:0000256" key="1">
    <source>
        <dbReference type="ARBA" id="ARBA00022729"/>
    </source>
</evidence>
<dbReference type="InterPro" id="IPR010177">
    <property type="entry name" value="Paired_CXXCH_1"/>
</dbReference>
<feature type="region of interest" description="Disordered" evidence="3">
    <location>
        <begin position="93"/>
        <end position="119"/>
    </location>
</feature>
<keyword evidence="2" id="KW-0802">TPR repeat</keyword>
<feature type="compositionally biased region" description="Polar residues" evidence="3">
    <location>
        <begin position="1"/>
        <end position="32"/>
    </location>
</feature>
<sequence>MAVSTLASIGCRSQSPQENAQSVAKESESSPTIGHDGPAAEPSDFEPDQVDPSSVHRSTDPTASSLKGFPEGFVGTATCARCHQPQYESYLKTHHSRSLRPASADDSVSGKAFDHPKSQRSYRIVKNGEQTFHHEERYFGASPLTNERIVTGHYPVEFVMGSGAFAKAYLVRDGDYLLQSPITWYAGAKEFEIAPGYDSPNQVGFRRVVTEGCMFCHAGIVSTENENPNRFAVHEHAIGCERCHGAGQQHANLYQSVSQTATPIETSQSAIFNPRDSDRVLSEAVCAQCHLDGDVTVFATSVADGSNPGDKDVQSYHIGHWDFRPGDDLGRLRTDYKGVGDLANDKTFSNHFDQMWKSDCYIQSTTLTCITCHDPHGGAIPEDKVSHFRKLCLDCHGDIDCEVPHDRRVERNANDCADCHMPHRPSDVPHTSTTNHRIAVYRDDDSSDTTTGLTADSETNIRVLRRVDAANELGDDEQRRRDQLAKAKLAILKVFEGNDQPILSIDTHQLTESLSDLPPHHAIIAKAAFRRGQALQRSQDASPDEIKREFNRAHHFAVKALREIQSPTLQRQELLELLADKRMTDEAFGEAVALYEELVRIRRDPRDWFNLALCYAQQKRIADAEAALQRAIRMDPAYAKPYGSLAKIYMHLDVSMAQQYDALFRLLDRKP</sequence>
<dbReference type="Gene3D" id="1.10.1130.10">
    <property type="entry name" value="Flavocytochrome C3, Chain A"/>
    <property type="match status" value="1"/>
</dbReference>
<evidence type="ECO:0000256" key="3">
    <source>
        <dbReference type="SAM" id="MobiDB-lite"/>
    </source>
</evidence>
<dbReference type="Pfam" id="PF09699">
    <property type="entry name" value="Paired_CXXCH_1"/>
    <property type="match status" value="1"/>
</dbReference>
<protein>
    <submittedName>
        <fullName evidence="6">Cytochrome c3 family protein</fullName>
    </submittedName>
</protein>
<dbReference type="Pfam" id="PF13435">
    <property type="entry name" value="Cytochrome_C554"/>
    <property type="match status" value="1"/>
</dbReference>
<evidence type="ECO:0000313" key="7">
    <source>
        <dbReference type="Proteomes" id="UP001239462"/>
    </source>
</evidence>
<dbReference type="InterPro" id="IPR011990">
    <property type="entry name" value="TPR-like_helical_dom_sf"/>
</dbReference>
<evidence type="ECO:0000259" key="4">
    <source>
        <dbReference type="Pfam" id="PF09699"/>
    </source>
</evidence>
<dbReference type="RefSeq" id="WP_289163885.1">
    <property type="nucleotide sequence ID" value="NZ_JASZZN010000008.1"/>
</dbReference>
<comment type="caution">
    <text evidence="6">The sequence shown here is derived from an EMBL/GenBank/DDBJ whole genome shotgun (WGS) entry which is preliminary data.</text>
</comment>
<dbReference type="PROSITE" id="PS50005">
    <property type="entry name" value="TPR"/>
    <property type="match status" value="1"/>
</dbReference>
<dbReference type="SMART" id="SM00028">
    <property type="entry name" value="TPR"/>
    <property type="match status" value="1"/>
</dbReference>
<keyword evidence="1" id="KW-0732">Signal</keyword>
<dbReference type="SUPFAM" id="SSF48452">
    <property type="entry name" value="TPR-like"/>
    <property type="match status" value="1"/>
</dbReference>
<dbReference type="EMBL" id="JASZZN010000008">
    <property type="protein sequence ID" value="MDM4016250.1"/>
    <property type="molecule type" value="Genomic_DNA"/>
</dbReference>
<organism evidence="6 7">
    <name type="scientific">Roseiconus lacunae</name>
    <dbReference type="NCBI Taxonomy" id="2605694"/>
    <lineage>
        <taxon>Bacteria</taxon>
        <taxon>Pseudomonadati</taxon>
        <taxon>Planctomycetota</taxon>
        <taxon>Planctomycetia</taxon>
        <taxon>Pirellulales</taxon>
        <taxon>Pirellulaceae</taxon>
        <taxon>Roseiconus</taxon>
    </lineage>
</organism>
<feature type="region of interest" description="Disordered" evidence="3">
    <location>
        <begin position="1"/>
        <end position="69"/>
    </location>
</feature>
<evidence type="ECO:0000259" key="5">
    <source>
        <dbReference type="Pfam" id="PF13435"/>
    </source>
</evidence>
<keyword evidence="7" id="KW-1185">Reference proteome</keyword>
<name>A0ABT7PID2_9BACT</name>
<dbReference type="SUPFAM" id="SSF48695">
    <property type="entry name" value="Multiheme cytochromes"/>
    <property type="match status" value="1"/>
</dbReference>
<feature type="compositionally biased region" description="Polar residues" evidence="3">
    <location>
        <begin position="51"/>
        <end position="65"/>
    </location>
</feature>
<reference evidence="6 7" key="1">
    <citation type="submission" date="2023-06" db="EMBL/GenBank/DDBJ databases">
        <title>Roseiconus lacunae JC819 isolated from Gulf of Mannar region, Tamil Nadu.</title>
        <authorList>
            <person name="Pk S."/>
            <person name="Ch S."/>
            <person name="Ch V.R."/>
        </authorList>
    </citation>
    <scope>NUCLEOTIDE SEQUENCE [LARGE SCALE GENOMIC DNA]</scope>
    <source>
        <strain evidence="6 7">JC819</strain>
    </source>
</reference>
<dbReference type="Proteomes" id="UP001239462">
    <property type="component" value="Unassembled WGS sequence"/>
</dbReference>
<dbReference type="PANTHER" id="PTHR35038">
    <property type="entry name" value="DISSIMILATORY SULFITE REDUCTASE SIRA"/>
    <property type="match status" value="1"/>
</dbReference>
<proteinExistence type="predicted"/>
<gene>
    <name evidence="6" type="ORF">QTN89_12480</name>
</gene>
<accession>A0ABT7PID2</accession>
<dbReference type="Gene3D" id="1.25.40.10">
    <property type="entry name" value="Tetratricopeptide repeat domain"/>
    <property type="match status" value="1"/>
</dbReference>
<evidence type="ECO:0000256" key="2">
    <source>
        <dbReference type="PROSITE-ProRule" id="PRU00339"/>
    </source>
</evidence>
<feature type="repeat" description="TPR" evidence="2">
    <location>
        <begin position="605"/>
        <end position="638"/>
    </location>
</feature>
<dbReference type="PANTHER" id="PTHR35038:SF8">
    <property type="entry name" value="C-TYPE POLYHEME CYTOCHROME OMCC"/>
    <property type="match status" value="1"/>
</dbReference>
<evidence type="ECO:0000313" key="6">
    <source>
        <dbReference type="EMBL" id="MDM4016250.1"/>
    </source>
</evidence>
<dbReference type="InterPro" id="IPR019734">
    <property type="entry name" value="TPR_rpt"/>
</dbReference>